<evidence type="ECO:0000313" key="2">
    <source>
        <dbReference type="EMBL" id="MFD0725397.1"/>
    </source>
</evidence>
<dbReference type="PANTHER" id="PTHR40278:SF1">
    <property type="entry name" value="DNA UTILIZATION PROTEIN HOFN"/>
    <property type="match status" value="1"/>
</dbReference>
<dbReference type="Proteomes" id="UP001597110">
    <property type="component" value="Unassembled WGS sequence"/>
</dbReference>
<reference evidence="3" key="1">
    <citation type="journal article" date="2019" name="Int. J. Syst. Evol. Microbiol.">
        <title>The Global Catalogue of Microorganisms (GCM) 10K type strain sequencing project: providing services to taxonomists for standard genome sequencing and annotation.</title>
        <authorList>
            <consortium name="The Broad Institute Genomics Platform"/>
            <consortium name="The Broad Institute Genome Sequencing Center for Infectious Disease"/>
            <person name="Wu L."/>
            <person name="Ma J."/>
        </authorList>
    </citation>
    <scope>NUCLEOTIDE SEQUENCE [LARGE SCALE GENOMIC DNA]</scope>
    <source>
        <strain evidence="3">CCUG 55585</strain>
    </source>
</reference>
<sequence>MTTDNTTSPGTGSNRRQSGLARAWPGLRGFLGWWLDALASWLPQRVRAVFGLGQQRLLLRRQADDLVLAMTLPVQPGEPALRDLAELPWDAVAGEQEPMARLLTPRIANLPRWLLLPARSGLRRRLQLPAAAAERLREVLGFEIDRQTPFAANDVFYDARVIGRRGDGQIDAELVVVPRASLEAAVTALGPALGATLSGVDMADAEGRPLGVNLLPVAQRRRRRDPRAAWNIGLVSVLLVAAGAGLWQIRANREAAAEAFETETKRRAKQAQKVADEKRLLVDTVEGLRFLQETRNGRPTTVEVMDELSRLLPDGTFLEKVSVEGEKVMIIGLSSEAASLVERLRPSKLWKAPQLTGALVPDQAKGKDRFTITADLVVIQPRTANKPPRGQKARPEGAP</sequence>
<dbReference type="PANTHER" id="PTHR40278">
    <property type="entry name" value="DNA UTILIZATION PROTEIN HOFN"/>
    <property type="match status" value="1"/>
</dbReference>
<keyword evidence="1" id="KW-0812">Transmembrane</keyword>
<keyword evidence="3" id="KW-1185">Reference proteome</keyword>
<name>A0ABW2YCG9_9GAMM</name>
<evidence type="ECO:0000256" key="1">
    <source>
        <dbReference type="SAM" id="Phobius"/>
    </source>
</evidence>
<gene>
    <name evidence="2" type="ORF">ACFQ0E_07240</name>
</gene>
<keyword evidence="1" id="KW-0472">Membrane</keyword>
<dbReference type="InterPro" id="IPR052534">
    <property type="entry name" value="Extracell_DNA_Util/SecSys_Comp"/>
</dbReference>
<feature type="transmembrane region" description="Helical" evidence="1">
    <location>
        <begin position="228"/>
        <end position="247"/>
    </location>
</feature>
<dbReference type="InterPro" id="IPR043129">
    <property type="entry name" value="ATPase_NBD"/>
</dbReference>
<evidence type="ECO:0000313" key="3">
    <source>
        <dbReference type="Proteomes" id="UP001597110"/>
    </source>
</evidence>
<proteinExistence type="predicted"/>
<dbReference type="Gene3D" id="3.30.420.380">
    <property type="match status" value="1"/>
</dbReference>
<dbReference type="InterPro" id="IPR007813">
    <property type="entry name" value="PilN"/>
</dbReference>
<dbReference type="Pfam" id="PF05137">
    <property type="entry name" value="PilN"/>
    <property type="match status" value="1"/>
</dbReference>
<comment type="caution">
    <text evidence="2">The sequence shown here is derived from an EMBL/GenBank/DDBJ whole genome shotgun (WGS) entry which is preliminary data.</text>
</comment>
<dbReference type="EMBL" id="JBHTIF010000001">
    <property type="protein sequence ID" value="MFD0725397.1"/>
    <property type="molecule type" value="Genomic_DNA"/>
</dbReference>
<organism evidence="2 3">
    <name type="scientific">Lysobacter brunescens</name>
    <dbReference type="NCBI Taxonomy" id="262323"/>
    <lineage>
        <taxon>Bacteria</taxon>
        <taxon>Pseudomonadati</taxon>
        <taxon>Pseudomonadota</taxon>
        <taxon>Gammaproteobacteria</taxon>
        <taxon>Lysobacterales</taxon>
        <taxon>Lysobacteraceae</taxon>
        <taxon>Lysobacter</taxon>
    </lineage>
</organism>
<protein>
    <submittedName>
        <fullName evidence="2">PilN domain-containing protein</fullName>
    </submittedName>
</protein>
<keyword evidence="1" id="KW-1133">Transmembrane helix</keyword>
<dbReference type="RefSeq" id="WP_386823022.1">
    <property type="nucleotide sequence ID" value="NZ_JBHTIF010000001.1"/>
</dbReference>
<accession>A0ABW2YCG9</accession>
<dbReference type="SUPFAM" id="SSF53067">
    <property type="entry name" value="Actin-like ATPase domain"/>
    <property type="match status" value="1"/>
</dbReference>